<sequence>MSFRYFVYISDAKVEMLLQQIEPGALRKRASEVGLGLQFFTAKRTGESLAGAERTARLERVVRHLTDFGDLGTVDEPGQFFWGLLPLRWGSTVGADGFPMIYFGGRTGKTVLGLGGSRAHVFGAPPGADQQVLPVGRSQLPSLLEGITRVDGTDAPEAVRAATDGLRGPEQNMEFIAKRLMDEPGPEGERVLLGSPLYVALVD</sequence>
<comment type="caution">
    <text evidence="1">The sequence shown here is derived from an EMBL/GenBank/DDBJ whole genome shotgun (WGS) entry which is preliminary data.</text>
</comment>
<dbReference type="InterPro" id="IPR054284">
    <property type="entry name" value="DUF7019"/>
</dbReference>
<dbReference type="RefSeq" id="WP_184951275.1">
    <property type="nucleotide sequence ID" value="NZ_BOMC01000064.1"/>
</dbReference>
<dbReference type="AlphaFoldDB" id="A0A7W7G1D4"/>
<name>A0A7W7G1D4_9ACTN</name>
<reference evidence="1 2" key="1">
    <citation type="submission" date="2020-08" db="EMBL/GenBank/DDBJ databases">
        <title>Sequencing the genomes of 1000 actinobacteria strains.</title>
        <authorList>
            <person name="Klenk H.-P."/>
        </authorList>
    </citation>
    <scope>NUCLEOTIDE SEQUENCE [LARGE SCALE GENOMIC DNA]</scope>
    <source>
        <strain evidence="1 2">DSM 45518</strain>
    </source>
</reference>
<gene>
    <name evidence="1" type="ORF">BKA14_002720</name>
</gene>
<dbReference type="Proteomes" id="UP000542742">
    <property type="component" value="Unassembled WGS sequence"/>
</dbReference>
<protein>
    <submittedName>
        <fullName evidence="1">Uncharacterized protein</fullName>
    </submittedName>
</protein>
<dbReference type="Pfam" id="PF22880">
    <property type="entry name" value="DUF7019"/>
    <property type="match status" value="1"/>
</dbReference>
<evidence type="ECO:0000313" key="1">
    <source>
        <dbReference type="EMBL" id="MBB4692572.1"/>
    </source>
</evidence>
<dbReference type="NCBIfam" id="NF040893">
    <property type="entry name" value="SAVMC3_10250"/>
    <property type="match status" value="1"/>
</dbReference>
<dbReference type="EMBL" id="JACHMF010000001">
    <property type="protein sequence ID" value="MBB4692572.1"/>
    <property type="molecule type" value="Genomic_DNA"/>
</dbReference>
<keyword evidence="2" id="KW-1185">Reference proteome</keyword>
<organism evidence="1 2">
    <name type="scientific">Paractinoplanes abujensis</name>
    <dbReference type="NCBI Taxonomy" id="882441"/>
    <lineage>
        <taxon>Bacteria</taxon>
        <taxon>Bacillati</taxon>
        <taxon>Actinomycetota</taxon>
        <taxon>Actinomycetes</taxon>
        <taxon>Micromonosporales</taxon>
        <taxon>Micromonosporaceae</taxon>
        <taxon>Paractinoplanes</taxon>
    </lineage>
</organism>
<proteinExistence type="predicted"/>
<evidence type="ECO:0000313" key="2">
    <source>
        <dbReference type="Proteomes" id="UP000542742"/>
    </source>
</evidence>
<accession>A0A7W7G1D4</accession>